<evidence type="ECO:0000313" key="1">
    <source>
        <dbReference type="EMBL" id="AJA91742.1"/>
    </source>
</evidence>
<organismHost>
    <name type="scientific">Adoxophyes</name>
    <dbReference type="NCBI Taxonomy" id="85584"/>
</organismHost>
<organism evidence="1">
    <name type="scientific">Adoxophyes orana granulovirus</name>
    <name type="common">AoGV</name>
    <dbReference type="NCBI Taxonomy" id="170617"/>
    <lineage>
        <taxon>Viruses</taxon>
        <taxon>Viruses incertae sedis</taxon>
        <taxon>Naldaviricetes</taxon>
        <taxon>Lefavirales</taxon>
        <taxon>Baculoviridae</taxon>
        <taxon>Betabaculovirus</taxon>
        <taxon>Betabaculovirus adoranae</taxon>
    </lineage>
</organism>
<reference evidence="1" key="1">
    <citation type="journal article" date="2015" name="J. Gen. Virol.">
        <title>Isolation of an Adoxophyes orana granulovirus (AdorGV) occlusion body morphology mutant: biological activity, genome sequence and relationship to other isolates of AdorGV.</title>
        <authorList>
            <person name="Nakai M."/>
            <person name="Harrison R.L."/>
            <person name="Uchida H."/>
            <person name="Ukuda R."/>
            <person name="Hikihara S."/>
            <person name="Ishii K."/>
            <person name="Kunimi Y."/>
        </authorList>
    </citation>
    <scope>NUCLEOTIDE SEQUENCE</scope>
    <source>
        <strain evidence="1">Miyazaki</strain>
    </source>
</reference>
<sequence length="177" mass="21068">MGSIKRLNKSYNFSTLLEIEENFEFVFNLIKRTNVVVKDKEEEMLIALCQEKDIMRPSLWNRKDTLLMLWYFRWHIDDYSDPVNENWVISRLCSNECKKCSGNTSTPYRYITKSCPNGCKQKRIKIHKSYETNYLYEYFGNINNYCRSCKVCLLSLECLDITIPLFSCECDFDSDTD</sequence>
<dbReference type="EMBL" id="KM226332">
    <property type="protein sequence ID" value="AJA91742.1"/>
    <property type="molecule type" value="Genomic_DNA"/>
</dbReference>
<name>A0A0A7UYE5_GVAO</name>
<proteinExistence type="predicted"/>
<protein>
    <submittedName>
        <fullName evidence="1">ADOR102</fullName>
    </submittedName>
</protein>
<accession>A0A0A7UYE5</accession>